<protein>
    <submittedName>
        <fullName evidence="4">Outer membrane beta-barrel protein</fullName>
    </submittedName>
</protein>
<dbReference type="RefSeq" id="WP_169662746.1">
    <property type="nucleotide sequence ID" value="NZ_CP076132.1"/>
</dbReference>
<dbReference type="EMBL" id="CP076132">
    <property type="protein sequence ID" value="QWG01217.1"/>
    <property type="molecule type" value="Genomic_DNA"/>
</dbReference>
<evidence type="ECO:0000256" key="2">
    <source>
        <dbReference type="SAM" id="SignalP"/>
    </source>
</evidence>
<dbReference type="KEGG" id="fya:KMW28_16355"/>
<feature type="signal peptide" evidence="2">
    <location>
        <begin position="1"/>
        <end position="19"/>
    </location>
</feature>
<organism evidence="4 5">
    <name type="scientific">Flammeovirga yaeyamensis</name>
    <dbReference type="NCBI Taxonomy" id="367791"/>
    <lineage>
        <taxon>Bacteria</taxon>
        <taxon>Pseudomonadati</taxon>
        <taxon>Bacteroidota</taxon>
        <taxon>Cytophagia</taxon>
        <taxon>Cytophagales</taxon>
        <taxon>Flammeovirgaceae</taxon>
        <taxon>Flammeovirga</taxon>
    </lineage>
</organism>
<reference evidence="4 5" key="1">
    <citation type="submission" date="2021-05" db="EMBL/GenBank/DDBJ databases">
        <title>Comparative genomic studies on the polysaccharide-degrading batcterial strains of the Flammeovirga genus.</title>
        <authorList>
            <person name="Zewei F."/>
            <person name="Zheng Z."/>
            <person name="Yu L."/>
            <person name="Ruyue G."/>
            <person name="Yanhong M."/>
            <person name="Yuanyuan C."/>
            <person name="Jingyan G."/>
            <person name="Wenjun H."/>
        </authorList>
    </citation>
    <scope>NUCLEOTIDE SEQUENCE [LARGE SCALE GENOMIC DNA]</scope>
    <source>
        <strain evidence="4 5">NBRC:100898</strain>
    </source>
</reference>
<evidence type="ECO:0000313" key="4">
    <source>
        <dbReference type="EMBL" id="QWG01217.1"/>
    </source>
</evidence>
<evidence type="ECO:0000259" key="3">
    <source>
        <dbReference type="Pfam" id="PF13505"/>
    </source>
</evidence>
<sequence length="190" mass="20816">MKKLFIILAFVAFQFTAQAQDQLLNFGVKGSIGMSNFSFGTSGIDTDTRQSWEGGLMLRANIPVLPIYAQVEALYTNVGNTFTVGNQAPQELVTNRVEIPMILGAKIGLGDVSARVFGGIIAQKTVRDNLSEFSNEVELNDFGWGWQAGVGADFKKFTLDLKYQKGANIAAHGPSIESNQYLVSFGYFIW</sequence>
<dbReference type="Proteomes" id="UP000678679">
    <property type="component" value="Chromosome 1"/>
</dbReference>
<name>A0AAX1N1L6_9BACT</name>
<feature type="chain" id="PRO_5043712939" evidence="2">
    <location>
        <begin position="20"/>
        <end position="190"/>
    </location>
</feature>
<gene>
    <name evidence="4" type="ORF">KMW28_16355</name>
</gene>
<proteinExistence type="predicted"/>
<dbReference type="InterPro" id="IPR027385">
    <property type="entry name" value="Beta-barrel_OMP"/>
</dbReference>
<accession>A0AAX1N1L6</accession>
<dbReference type="InterPro" id="IPR011250">
    <property type="entry name" value="OMP/PagP_B-barrel"/>
</dbReference>
<evidence type="ECO:0000313" key="5">
    <source>
        <dbReference type="Proteomes" id="UP000678679"/>
    </source>
</evidence>
<dbReference type="Pfam" id="PF13505">
    <property type="entry name" value="OMP_b-brl"/>
    <property type="match status" value="1"/>
</dbReference>
<keyword evidence="5" id="KW-1185">Reference proteome</keyword>
<keyword evidence="1 2" id="KW-0732">Signal</keyword>
<dbReference type="SUPFAM" id="SSF56925">
    <property type="entry name" value="OMPA-like"/>
    <property type="match status" value="1"/>
</dbReference>
<evidence type="ECO:0000256" key="1">
    <source>
        <dbReference type="ARBA" id="ARBA00022729"/>
    </source>
</evidence>
<dbReference type="AlphaFoldDB" id="A0AAX1N1L6"/>
<feature type="domain" description="Outer membrane protein beta-barrel" evidence="3">
    <location>
        <begin position="5"/>
        <end position="187"/>
    </location>
</feature>